<dbReference type="InterPro" id="IPR036942">
    <property type="entry name" value="Beta-barrel_TonB_sf"/>
</dbReference>
<evidence type="ECO:0000256" key="9">
    <source>
        <dbReference type="ARBA" id="ARBA00023237"/>
    </source>
</evidence>
<accession>A0A1I4C0R5</accession>
<dbReference type="PROSITE" id="PS52016">
    <property type="entry name" value="TONB_DEPENDENT_REC_3"/>
    <property type="match status" value="1"/>
</dbReference>
<dbReference type="Gene3D" id="2.170.130.10">
    <property type="entry name" value="TonB-dependent receptor, plug domain"/>
    <property type="match status" value="1"/>
</dbReference>
<evidence type="ECO:0000256" key="3">
    <source>
        <dbReference type="ARBA" id="ARBA00022452"/>
    </source>
</evidence>
<dbReference type="PANTHER" id="PTHR30069">
    <property type="entry name" value="TONB-DEPENDENT OUTER MEMBRANE RECEPTOR"/>
    <property type="match status" value="1"/>
</dbReference>
<comment type="subcellular location">
    <subcellularLocation>
        <location evidence="1 10">Cell outer membrane</location>
        <topology evidence="1 10">Multi-pass membrane protein</topology>
    </subcellularLocation>
</comment>
<evidence type="ECO:0000256" key="7">
    <source>
        <dbReference type="ARBA" id="ARBA00023077"/>
    </source>
</evidence>
<dbReference type="InterPro" id="IPR012910">
    <property type="entry name" value="Plug_dom"/>
</dbReference>
<sequence length="644" mass="71711">MKISLSPTLPLVIPAVFAINSLPVMADPSRLETVVVTASTREDDLRTAPASISVIDKHELELRDADDLTDALSSEPGIQITSMGQTRRGISIRGMPEEHTLFLLDGQRISSSNGVIAHSDFELSWLPNSAIERIEVVRGPMSSLYGSDALGGVINVITKVPNDEFSGQLSTSWRGIEGEGSDGRTQKTNVYMGGPILEDKLAFTFAGQKYDRNELPLKEDNFQSEFEGNDAWSGRGSLIWTPVEGQRFDFSYSRSQDERHRNVAARTDYYFSDDDIDRRHYSLAYKGLWDWGHSELKLYQSSIERVNTRSSNSEATRPQEVKDKVVEGHIGLPVGEGHFVTVGGQLRRETLYDDVAGGSSGEVSANHRSVFVQDEIAILDNLQLVAGVRVDNHEDFGSESSPRLYAVYEATPNLVVKGGYGEGFRAPTLTELSPDFAVLAAGGRFWVYGNPDLEPERSKTFEVGFDYSRDIWSVSANVFYNDLENLVQTECQSSCGLRGREIRLYENVDEARIKGVELGMTLQFTDSVDLSANYTYLDTEDLSTGDELEYRAKHSGNILLSWHFKPESTIRWRSEFIGQQYAGDGEDTPAYDLHNIDLVYAVSKQVSVNAGIENLFDERLQEKSDLFTLTEPGRAFRVGLTIGF</sequence>
<evidence type="ECO:0000256" key="13">
    <source>
        <dbReference type="SAM" id="SignalP"/>
    </source>
</evidence>
<dbReference type="InterPro" id="IPR039426">
    <property type="entry name" value="TonB-dep_rcpt-like"/>
</dbReference>
<keyword evidence="17" id="KW-1185">Reference proteome</keyword>
<dbReference type="SUPFAM" id="SSF56935">
    <property type="entry name" value="Porins"/>
    <property type="match status" value="1"/>
</dbReference>
<dbReference type="PROSITE" id="PS00430">
    <property type="entry name" value="TONB_DEPENDENT_REC_1"/>
    <property type="match status" value="1"/>
</dbReference>
<organism evidence="16 17">
    <name type="scientific">Methylophaga sulfidovorans</name>
    <dbReference type="NCBI Taxonomy" id="45496"/>
    <lineage>
        <taxon>Bacteria</taxon>
        <taxon>Pseudomonadati</taxon>
        <taxon>Pseudomonadota</taxon>
        <taxon>Gammaproteobacteria</taxon>
        <taxon>Thiotrichales</taxon>
        <taxon>Piscirickettsiaceae</taxon>
        <taxon>Methylophaga</taxon>
    </lineage>
</organism>
<dbReference type="OrthoDB" id="9764669at2"/>
<evidence type="ECO:0000256" key="8">
    <source>
        <dbReference type="ARBA" id="ARBA00023136"/>
    </source>
</evidence>
<dbReference type="InterPro" id="IPR000531">
    <property type="entry name" value="Beta-barrel_TonB"/>
</dbReference>
<feature type="short sequence motif" description="TonB box" evidence="11">
    <location>
        <begin position="33"/>
        <end position="39"/>
    </location>
</feature>
<evidence type="ECO:0000313" key="16">
    <source>
        <dbReference type="EMBL" id="SFK74525.1"/>
    </source>
</evidence>
<dbReference type="Pfam" id="PF00593">
    <property type="entry name" value="TonB_dep_Rec_b-barrel"/>
    <property type="match status" value="1"/>
</dbReference>
<comment type="similarity">
    <text evidence="10 12">Belongs to the TonB-dependent receptor family.</text>
</comment>
<evidence type="ECO:0000256" key="10">
    <source>
        <dbReference type="PROSITE-ProRule" id="PRU01360"/>
    </source>
</evidence>
<keyword evidence="5 13" id="KW-0732">Signal</keyword>
<evidence type="ECO:0000256" key="1">
    <source>
        <dbReference type="ARBA" id="ARBA00004571"/>
    </source>
</evidence>
<dbReference type="PANTHER" id="PTHR30069:SF53">
    <property type="entry name" value="COLICIN I RECEPTOR-RELATED"/>
    <property type="match status" value="1"/>
</dbReference>
<keyword evidence="2 10" id="KW-0813">Transport</keyword>
<feature type="signal peptide" evidence="13">
    <location>
        <begin position="1"/>
        <end position="26"/>
    </location>
</feature>
<dbReference type="GO" id="GO:0009279">
    <property type="term" value="C:cell outer membrane"/>
    <property type="evidence" value="ECO:0007669"/>
    <property type="project" value="UniProtKB-SubCell"/>
</dbReference>
<keyword evidence="7 11" id="KW-0798">TonB box</keyword>
<evidence type="ECO:0000256" key="11">
    <source>
        <dbReference type="PROSITE-ProRule" id="PRU10143"/>
    </source>
</evidence>
<evidence type="ECO:0000256" key="12">
    <source>
        <dbReference type="RuleBase" id="RU003357"/>
    </source>
</evidence>
<dbReference type="STRING" id="45496.SAMN04488079_12313"/>
<keyword evidence="4 10" id="KW-0812">Transmembrane</keyword>
<proteinExistence type="inferred from homology"/>
<dbReference type="InterPro" id="IPR010916">
    <property type="entry name" value="TonB_box_CS"/>
</dbReference>
<evidence type="ECO:0000256" key="6">
    <source>
        <dbReference type="ARBA" id="ARBA00023065"/>
    </source>
</evidence>
<dbReference type="Gene3D" id="2.40.170.20">
    <property type="entry name" value="TonB-dependent receptor, beta-barrel domain"/>
    <property type="match status" value="1"/>
</dbReference>
<dbReference type="RefSeq" id="WP_091716019.1">
    <property type="nucleotide sequence ID" value="NZ_FOSH01000023.1"/>
</dbReference>
<dbReference type="EMBL" id="FOSH01000023">
    <property type="protein sequence ID" value="SFK74525.1"/>
    <property type="molecule type" value="Genomic_DNA"/>
</dbReference>
<evidence type="ECO:0000256" key="2">
    <source>
        <dbReference type="ARBA" id="ARBA00022448"/>
    </source>
</evidence>
<dbReference type="Proteomes" id="UP000198924">
    <property type="component" value="Unassembled WGS sequence"/>
</dbReference>
<evidence type="ECO:0000259" key="15">
    <source>
        <dbReference type="Pfam" id="PF07715"/>
    </source>
</evidence>
<dbReference type="GO" id="GO:0044718">
    <property type="term" value="P:siderophore transmembrane transport"/>
    <property type="evidence" value="ECO:0007669"/>
    <property type="project" value="TreeGrafter"/>
</dbReference>
<feature type="domain" description="TonB-dependent receptor plug" evidence="15">
    <location>
        <begin position="45"/>
        <end position="153"/>
    </location>
</feature>
<dbReference type="GO" id="GO:0015344">
    <property type="term" value="F:siderophore uptake transmembrane transporter activity"/>
    <property type="evidence" value="ECO:0007669"/>
    <property type="project" value="TreeGrafter"/>
</dbReference>
<gene>
    <name evidence="16" type="ORF">SAMN04488079_12313</name>
</gene>
<evidence type="ECO:0000259" key="14">
    <source>
        <dbReference type="Pfam" id="PF00593"/>
    </source>
</evidence>
<dbReference type="Pfam" id="PF07715">
    <property type="entry name" value="Plug"/>
    <property type="match status" value="1"/>
</dbReference>
<keyword evidence="3 10" id="KW-1134">Transmembrane beta strand</keyword>
<feature type="domain" description="TonB-dependent receptor-like beta-barrel" evidence="14">
    <location>
        <begin position="267"/>
        <end position="615"/>
    </location>
</feature>
<protein>
    <submittedName>
        <fullName evidence="16">Outer membrane receptor for ferrienterochelin and colicins</fullName>
    </submittedName>
</protein>
<evidence type="ECO:0000256" key="5">
    <source>
        <dbReference type="ARBA" id="ARBA00022729"/>
    </source>
</evidence>
<dbReference type="AlphaFoldDB" id="A0A1I4C0R5"/>
<keyword evidence="8 10" id="KW-0472">Membrane</keyword>
<name>A0A1I4C0R5_9GAMM</name>
<feature type="chain" id="PRO_5011538474" evidence="13">
    <location>
        <begin position="27"/>
        <end position="644"/>
    </location>
</feature>
<evidence type="ECO:0000256" key="4">
    <source>
        <dbReference type="ARBA" id="ARBA00022692"/>
    </source>
</evidence>
<dbReference type="CDD" id="cd01347">
    <property type="entry name" value="ligand_gated_channel"/>
    <property type="match status" value="1"/>
</dbReference>
<keyword evidence="16" id="KW-0675">Receptor</keyword>
<dbReference type="InterPro" id="IPR037066">
    <property type="entry name" value="Plug_dom_sf"/>
</dbReference>
<evidence type="ECO:0000313" key="17">
    <source>
        <dbReference type="Proteomes" id="UP000198924"/>
    </source>
</evidence>
<keyword evidence="6" id="KW-0406">Ion transport</keyword>
<reference evidence="17" key="1">
    <citation type="submission" date="2016-10" db="EMBL/GenBank/DDBJ databases">
        <authorList>
            <person name="Varghese N."/>
            <person name="Submissions S."/>
        </authorList>
    </citation>
    <scope>NUCLEOTIDE SEQUENCE [LARGE SCALE GENOMIC DNA]</scope>
    <source>
        <strain evidence="17">DSM 11578</strain>
    </source>
</reference>
<keyword evidence="9 10" id="KW-0998">Cell outer membrane</keyword>